<dbReference type="EMBL" id="JAQQWE010000007">
    <property type="protein sequence ID" value="KAK7946105.1"/>
    <property type="molecule type" value="Genomic_DNA"/>
</dbReference>
<keyword evidence="3" id="KW-1185">Reference proteome</keyword>
<evidence type="ECO:0000313" key="3">
    <source>
        <dbReference type="Proteomes" id="UP001391051"/>
    </source>
</evidence>
<protein>
    <submittedName>
        <fullName evidence="2">HET-domain-containing protein</fullName>
    </submittedName>
</protein>
<evidence type="ECO:0000313" key="2">
    <source>
        <dbReference type="EMBL" id="KAK7946105.1"/>
    </source>
</evidence>
<name>A0ABR1Q2A9_9PEZI</name>
<comment type="caution">
    <text evidence="2">The sequence shown here is derived from an EMBL/GenBank/DDBJ whole genome shotgun (WGS) entry which is preliminary data.</text>
</comment>
<evidence type="ECO:0000259" key="1">
    <source>
        <dbReference type="Pfam" id="PF06985"/>
    </source>
</evidence>
<proteinExistence type="predicted"/>
<dbReference type="GeneID" id="92079710"/>
<dbReference type="PANTHER" id="PTHR24148">
    <property type="entry name" value="ANKYRIN REPEAT DOMAIN-CONTAINING PROTEIN 39 HOMOLOG-RELATED"/>
    <property type="match status" value="1"/>
</dbReference>
<dbReference type="InterPro" id="IPR052895">
    <property type="entry name" value="HetReg/Transcr_Mod"/>
</dbReference>
<dbReference type="Pfam" id="PF06985">
    <property type="entry name" value="HET"/>
    <property type="match status" value="1"/>
</dbReference>
<feature type="domain" description="Heterokaryon incompatibility" evidence="1">
    <location>
        <begin position="85"/>
        <end position="228"/>
    </location>
</feature>
<dbReference type="PANTHER" id="PTHR24148:SF64">
    <property type="entry name" value="HETEROKARYON INCOMPATIBILITY DOMAIN-CONTAINING PROTEIN"/>
    <property type="match status" value="1"/>
</dbReference>
<accession>A0ABR1Q2A9</accession>
<sequence>MLPAYQSAAEPDLLSHMLSCLLFDWNKDIPPTLALPATAAAAAAAKSPPARDWATRFFILLPGRFYQPIRCQLLESTIGDIQSRYEALSYTWGDANDKVHIKVNDRPFPVTKNLEVALRHLRLETENRGLWADALCINQSDVAEVSTHVQRMWAIYENASRVLVFLGQQVEVSDGAFGLVFELSGMRIGVDHHLVDAMLNDPQEAESWQALLRLMQRPWWMRAWVVQEYAVARKVTFVCGPSELPNEDFGKALEVLTDYKFNGSLRPEHHRLVRHIATTPIHHLWSTRQT</sequence>
<dbReference type="Proteomes" id="UP001391051">
    <property type="component" value="Unassembled WGS sequence"/>
</dbReference>
<dbReference type="RefSeq" id="XP_066696139.1">
    <property type="nucleotide sequence ID" value="XM_066846648.1"/>
</dbReference>
<gene>
    <name evidence="2" type="ORF">PG986_010426</name>
</gene>
<dbReference type="InterPro" id="IPR010730">
    <property type="entry name" value="HET"/>
</dbReference>
<reference evidence="2 3" key="1">
    <citation type="submission" date="2023-01" db="EMBL/GenBank/DDBJ databases">
        <title>Analysis of 21 Apiospora genomes using comparative genomics revels a genus with tremendous synthesis potential of carbohydrate active enzymes and secondary metabolites.</title>
        <authorList>
            <person name="Sorensen T."/>
        </authorList>
    </citation>
    <scope>NUCLEOTIDE SEQUENCE [LARGE SCALE GENOMIC DNA]</scope>
    <source>
        <strain evidence="2 3">CBS 24483</strain>
    </source>
</reference>
<organism evidence="2 3">
    <name type="scientific">Apiospora aurea</name>
    <dbReference type="NCBI Taxonomy" id="335848"/>
    <lineage>
        <taxon>Eukaryota</taxon>
        <taxon>Fungi</taxon>
        <taxon>Dikarya</taxon>
        <taxon>Ascomycota</taxon>
        <taxon>Pezizomycotina</taxon>
        <taxon>Sordariomycetes</taxon>
        <taxon>Xylariomycetidae</taxon>
        <taxon>Amphisphaeriales</taxon>
        <taxon>Apiosporaceae</taxon>
        <taxon>Apiospora</taxon>
    </lineage>
</organism>